<comment type="caution">
    <text evidence="7">The sequence shown here is derived from an EMBL/GenBank/DDBJ whole genome shotgun (WGS) entry which is preliminary data.</text>
</comment>
<dbReference type="GO" id="GO:0005952">
    <property type="term" value="C:cAMP-dependent protein kinase complex"/>
    <property type="evidence" value="ECO:0007669"/>
    <property type="project" value="TreeGrafter"/>
</dbReference>
<keyword evidence="1" id="KW-0723">Serine/threonine-protein kinase</keyword>
<dbReference type="PANTHER" id="PTHR24353:SF37">
    <property type="entry name" value="CAMP-DEPENDENT PROTEIN KINASE CATALYTIC SUBUNIT PRKX"/>
    <property type="match status" value="1"/>
</dbReference>
<evidence type="ECO:0000256" key="1">
    <source>
        <dbReference type="ARBA" id="ARBA00022527"/>
    </source>
</evidence>
<dbReference type="SUPFAM" id="SSF56112">
    <property type="entry name" value="Protein kinase-like (PK-like)"/>
    <property type="match status" value="1"/>
</dbReference>
<dbReference type="AlphaFoldDB" id="A0A834HTY2"/>
<accession>A0A834HTY2</accession>
<keyword evidence="2" id="KW-0808">Transferase</keyword>
<dbReference type="GO" id="GO:0005524">
    <property type="term" value="F:ATP binding"/>
    <property type="evidence" value="ECO:0007669"/>
    <property type="project" value="UniProtKB-KW"/>
</dbReference>
<dbReference type="InterPro" id="IPR000719">
    <property type="entry name" value="Prot_kinase_dom"/>
</dbReference>
<evidence type="ECO:0000259" key="6">
    <source>
        <dbReference type="PROSITE" id="PS50011"/>
    </source>
</evidence>
<dbReference type="Gene3D" id="1.10.510.10">
    <property type="entry name" value="Transferase(Phosphotransferase) domain 1"/>
    <property type="match status" value="1"/>
</dbReference>
<keyword evidence="3" id="KW-0547">Nucleotide-binding</keyword>
<keyword evidence="4" id="KW-0418">Kinase</keyword>
<name>A0A834HTY2_RHYFE</name>
<dbReference type="OrthoDB" id="3205605at2759"/>
<dbReference type="SMART" id="SM00220">
    <property type="entry name" value="S_TKc"/>
    <property type="match status" value="1"/>
</dbReference>
<sequence>MVTEYIEGGELWQLLQNIGILPIEIIQLYVVQIASAIDFLHNAGIIYRDLKPENILLDRNDNLKLIDFGLSKWLSYGSATSTVCGTPRYMGMPT</sequence>
<dbReference type="Pfam" id="PF00069">
    <property type="entry name" value="Pkinase"/>
    <property type="match status" value="1"/>
</dbReference>
<evidence type="ECO:0000256" key="5">
    <source>
        <dbReference type="ARBA" id="ARBA00022840"/>
    </source>
</evidence>
<keyword evidence="8" id="KW-1185">Reference proteome</keyword>
<gene>
    <name evidence="7" type="ORF">GWI33_022614</name>
</gene>
<keyword evidence="5" id="KW-0067">ATP-binding</keyword>
<dbReference type="PROSITE" id="PS50011">
    <property type="entry name" value="PROTEIN_KINASE_DOM"/>
    <property type="match status" value="1"/>
</dbReference>
<feature type="domain" description="Protein kinase" evidence="6">
    <location>
        <begin position="1"/>
        <end position="94"/>
    </location>
</feature>
<evidence type="ECO:0000313" key="8">
    <source>
        <dbReference type="Proteomes" id="UP000625711"/>
    </source>
</evidence>
<dbReference type="PANTHER" id="PTHR24353">
    <property type="entry name" value="CYCLIC NUCLEOTIDE-DEPENDENT PROTEIN KINASE"/>
    <property type="match status" value="1"/>
</dbReference>
<dbReference type="Proteomes" id="UP000625711">
    <property type="component" value="Unassembled WGS sequence"/>
</dbReference>
<evidence type="ECO:0000256" key="4">
    <source>
        <dbReference type="ARBA" id="ARBA00022777"/>
    </source>
</evidence>
<dbReference type="InterPro" id="IPR011009">
    <property type="entry name" value="Kinase-like_dom_sf"/>
</dbReference>
<reference evidence="7" key="1">
    <citation type="submission" date="2020-08" db="EMBL/GenBank/DDBJ databases">
        <title>Genome sequencing and assembly of the red palm weevil Rhynchophorus ferrugineus.</title>
        <authorList>
            <person name="Dias G.B."/>
            <person name="Bergman C.M."/>
            <person name="Manee M."/>
        </authorList>
    </citation>
    <scope>NUCLEOTIDE SEQUENCE</scope>
    <source>
        <strain evidence="7">AA-2017</strain>
        <tissue evidence="7">Whole larva</tissue>
    </source>
</reference>
<evidence type="ECO:0000256" key="3">
    <source>
        <dbReference type="ARBA" id="ARBA00022741"/>
    </source>
</evidence>
<protein>
    <recommendedName>
        <fullName evidence="6">Protein kinase domain-containing protein</fullName>
    </recommendedName>
</protein>
<evidence type="ECO:0000313" key="7">
    <source>
        <dbReference type="EMBL" id="KAF7264685.1"/>
    </source>
</evidence>
<dbReference type="GO" id="GO:0004691">
    <property type="term" value="F:cAMP-dependent protein kinase activity"/>
    <property type="evidence" value="ECO:0007669"/>
    <property type="project" value="TreeGrafter"/>
</dbReference>
<organism evidence="7 8">
    <name type="scientific">Rhynchophorus ferrugineus</name>
    <name type="common">Red palm weevil</name>
    <name type="synonym">Curculio ferrugineus</name>
    <dbReference type="NCBI Taxonomy" id="354439"/>
    <lineage>
        <taxon>Eukaryota</taxon>
        <taxon>Metazoa</taxon>
        <taxon>Ecdysozoa</taxon>
        <taxon>Arthropoda</taxon>
        <taxon>Hexapoda</taxon>
        <taxon>Insecta</taxon>
        <taxon>Pterygota</taxon>
        <taxon>Neoptera</taxon>
        <taxon>Endopterygota</taxon>
        <taxon>Coleoptera</taxon>
        <taxon>Polyphaga</taxon>
        <taxon>Cucujiformia</taxon>
        <taxon>Curculionidae</taxon>
        <taxon>Dryophthorinae</taxon>
        <taxon>Rhynchophorus</taxon>
    </lineage>
</organism>
<dbReference type="InterPro" id="IPR008271">
    <property type="entry name" value="Ser/Thr_kinase_AS"/>
</dbReference>
<evidence type="ECO:0000256" key="2">
    <source>
        <dbReference type="ARBA" id="ARBA00022679"/>
    </source>
</evidence>
<dbReference type="EMBL" id="JAACXV010016289">
    <property type="protein sequence ID" value="KAF7264685.1"/>
    <property type="molecule type" value="Genomic_DNA"/>
</dbReference>
<proteinExistence type="predicted"/>
<dbReference type="PROSITE" id="PS00108">
    <property type="entry name" value="PROTEIN_KINASE_ST"/>
    <property type="match status" value="1"/>
</dbReference>